<dbReference type="Proteomes" id="UP000254919">
    <property type="component" value="Unassembled WGS sequence"/>
</dbReference>
<feature type="compositionally biased region" description="Basic residues" evidence="1">
    <location>
        <begin position="46"/>
        <end position="66"/>
    </location>
</feature>
<organism evidence="3 4">
    <name type="scientific">Roseomonas mucosa</name>
    <dbReference type="NCBI Taxonomy" id="207340"/>
    <lineage>
        <taxon>Bacteria</taxon>
        <taxon>Pseudomonadati</taxon>
        <taxon>Pseudomonadota</taxon>
        <taxon>Alphaproteobacteria</taxon>
        <taxon>Acetobacterales</taxon>
        <taxon>Roseomonadaceae</taxon>
        <taxon>Roseomonas</taxon>
    </lineage>
</organism>
<dbReference type="AlphaFoldDB" id="A0A379MXA9"/>
<dbReference type="EMBL" id="UGVN01000001">
    <property type="protein sequence ID" value="SUE37691.1"/>
    <property type="molecule type" value="Genomic_DNA"/>
</dbReference>
<gene>
    <name evidence="3" type="ORF">NCTC13291_00251</name>
</gene>
<feature type="signal peptide" evidence="2">
    <location>
        <begin position="1"/>
        <end position="24"/>
    </location>
</feature>
<sequence>MSLRHMFLALAAAGLVTASVPAFAQSSDSNAPATVTAPAASPATGAKHKSAAHRTQRSRTTRHHAAKPAASNG</sequence>
<dbReference type="GeneID" id="99635274"/>
<evidence type="ECO:0000256" key="1">
    <source>
        <dbReference type="SAM" id="MobiDB-lite"/>
    </source>
</evidence>
<feature type="compositionally biased region" description="Low complexity" evidence="1">
    <location>
        <begin position="31"/>
        <end position="45"/>
    </location>
</feature>
<keyword evidence="2" id="KW-0732">Signal</keyword>
<evidence type="ECO:0000313" key="3">
    <source>
        <dbReference type="EMBL" id="SUE37691.1"/>
    </source>
</evidence>
<accession>A0A379MXA9</accession>
<proteinExistence type="predicted"/>
<name>A0A379MXA9_9PROT</name>
<evidence type="ECO:0000256" key="2">
    <source>
        <dbReference type="SAM" id="SignalP"/>
    </source>
</evidence>
<dbReference type="RefSeq" id="WP_139341713.1">
    <property type="nucleotide sequence ID" value="NZ_AP031462.1"/>
</dbReference>
<feature type="chain" id="PRO_5017062102" evidence="2">
    <location>
        <begin position="25"/>
        <end position="73"/>
    </location>
</feature>
<feature type="region of interest" description="Disordered" evidence="1">
    <location>
        <begin position="26"/>
        <end position="73"/>
    </location>
</feature>
<reference evidence="3 4" key="1">
    <citation type="submission" date="2018-06" db="EMBL/GenBank/DDBJ databases">
        <authorList>
            <consortium name="Pathogen Informatics"/>
            <person name="Doyle S."/>
        </authorList>
    </citation>
    <scope>NUCLEOTIDE SEQUENCE [LARGE SCALE GENOMIC DNA]</scope>
    <source>
        <strain evidence="3 4">NCTC13291</strain>
    </source>
</reference>
<protein>
    <submittedName>
        <fullName evidence="3">Uncharacterized protein</fullName>
    </submittedName>
</protein>
<evidence type="ECO:0000313" key="4">
    <source>
        <dbReference type="Proteomes" id="UP000254919"/>
    </source>
</evidence>